<dbReference type="InterPro" id="IPR010751">
    <property type="entry name" value="TrfA"/>
</dbReference>
<proteinExistence type="predicted"/>
<organism evidence="1 2">
    <name type="scientific">Alcaligenes faecalis</name>
    <dbReference type="NCBI Taxonomy" id="511"/>
    <lineage>
        <taxon>Bacteria</taxon>
        <taxon>Pseudomonadati</taxon>
        <taxon>Pseudomonadota</taxon>
        <taxon>Betaproteobacteria</taxon>
        <taxon>Burkholderiales</taxon>
        <taxon>Alcaligenaceae</taxon>
        <taxon>Alcaligenes</taxon>
    </lineage>
</organism>
<dbReference type="AlphaFoldDB" id="A0AAE9HB87"/>
<accession>A0AAE9HB87</accession>
<protein>
    <submittedName>
        <fullName evidence="1">Plasmid replication initiator TrfA</fullName>
    </submittedName>
</protein>
<dbReference type="EMBL" id="CP095873">
    <property type="protein sequence ID" value="UPL19902.1"/>
    <property type="molecule type" value="Genomic_DNA"/>
</dbReference>
<evidence type="ECO:0000313" key="1">
    <source>
        <dbReference type="EMBL" id="UPL19902.1"/>
    </source>
</evidence>
<gene>
    <name evidence="1" type="primary">trfA</name>
    <name evidence="1" type="ORF">MXF72_10720</name>
</gene>
<reference evidence="1" key="1">
    <citation type="submission" date="2022-04" db="EMBL/GenBank/DDBJ databases">
        <title>Genomic mining of Alcaligenes faecalis D334 producing ectoin and derivatives.</title>
        <authorList>
            <person name="Doan V.T."/>
            <person name="Quach N.T."/>
            <person name="Vu T.-H.-N."/>
            <person name="Phi Q.-T."/>
        </authorList>
    </citation>
    <scope>NUCLEOTIDE SEQUENCE</scope>
    <source>
        <strain evidence="1">D334</strain>
    </source>
</reference>
<dbReference type="RefSeq" id="WP_247965555.1">
    <property type="nucleotide sequence ID" value="NZ_CP095873.1"/>
</dbReference>
<dbReference type="Pfam" id="PF07042">
    <property type="entry name" value="TrfA"/>
    <property type="match status" value="1"/>
</dbReference>
<name>A0AAE9HB87_ALCFA</name>
<sequence length="338" mass="38581">MGRRTLLTSSQYVQPIGNEPLDQLVRLQARVVEMERKKIESVLLPGETLEQAKNRLQVSSEVEKGQEVQLPLWPESARAIPNSFLRSALFSVGAKNEERQYINGEDFTALDGIKIRYKGERLDQDDLDVWQHVVQIVRQQKLGSKCRFRFSNLLKVAGLTDTGKNRIALQTRIERLVANAMTVKQGHYTYIGSLIRFAAHDESTKEWVIELDEKLLPLFASDQFTQVQWAVRKALGQRQLAKWLHGFYSSHKKPYSLKIDTLYKLCGSRTGNKARFAQMLREALEAIRAASHANGGAFDYEIHDQLVHVKHATGRRKNKQIELLVQTVPPGSNCRSFE</sequence>
<evidence type="ECO:0000313" key="2">
    <source>
        <dbReference type="Proteomes" id="UP000830925"/>
    </source>
</evidence>
<dbReference type="Proteomes" id="UP000830925">
    <property type="component" value="Chromosome"/>
</dbReference>